<keyword evidence="5 12" id="KW-0378">Hydrolase</keyword>
<dbReference type="InterPro" id="IPR036286">
    <property type="entry name" value="LexA/Signal_pep-like_sf"/>
</dbReference>
<evidence type="ECO:0000256" key="9">
    <source>
        <dbReference type="ARBA" id="ARBA00023163"/>
    </source>
</evidence>
<dbReference type="NCBIfam" id="NF007621">
    <property type="entry name" value="PRK10276.1"/>
    <property type="match status" value="1"/>
</dbReference>
<reference evidence="15" key="1">
    <citation type="submission" date="2015-04" db="EMBL/GenBank/DDBJ databases">
        <authorList>
            <person name="Syromyatnikov M.Y."/>
            <person name="Popov V.N."/>
        </authorList>
    </citation>
    <scope>NUCLEOTIDE SEQUENCE</scope>
    <source>
        <strain evidence="15">MO-1</strain>
    </source>
</reference>
<proteinExistence type="inferred from homology"/>
<sequence length="231" mass="25525">MGESLTAGQSRLLRAIEAWMVAHKGVPPTVAELAAALSIRGPSVYEQLGHLERKGWIRRRRGQARGIELVNPPEALRKRWRAEGEQQMNQTTVTPYRPASSTPYPIPMAGSQVAAGFPSPADDFVEGQLDLNQFLVKHPAATFFVRVSGDSMRDAGIHPGDILVVDRALEAEDGRIVIAVLNGELTVKRLKKRDGQVYLMPENPHYPPIEISEEAEMVIWGIVTSVVHFFS</sequence>
<dbReference type="EC" id="3.4.21.88" evidence="15"/>
<evidence type="ECO:0000256" key="2">
    <source>
        <dbReference type="ARBA" id="ARBA00022491"/>
    </source>
</evidence>
<evidence type="ECO:0000256" key="5">
    <source>
        <dbReference type="ARBA" id="ARBA00022801"/>
    </source>
</evidence>
<evidence type="ECO:0000256" key="12">
    <source>
        <dbReference type="RuleBase" id="RU003991"/>
    </source>
</evidence>
<dbReference type="InterPro" id="IPR036390">
    <property type="entry name" value="WH_DNA-bd_sf"/>
</dbReference>
<dbReference type="GO" id="GO:0009432">
    <property type="term" value="P:SOS response"/>
    <property type="evidence" value="ECO:0007669"/>
    <property type="project" value="UniProtKB-KW"/>
</dbReference>
<dbReference type="InterPro" id="IPR050077">
    <property type="entry name" value="LexA_repressor"/>
</dbReference>
<organism evidence="15">
    <name type="scientific">Magnetococcus massalia (strain MO-1)</name>
    <dbReference type="NCBI Taxonomy" id="451514"/>
    <lineage>
        <taxon>Bacteria</taxon>
        <taxon>Pseudomonadati</taxon>
        <taxon>Pseudomonadota</taxon>
        <taxon>Magnetococcia</taxon>
        <taxon>Magnetococcales</taxon>
        <taxon>Magnetococcaceae</taxon>
        <taxon>Magnetococcus</taxon>
    </lineage>
</organism>
<feature type="domain" description="LexA repressor DNA-binding" evidence="14">
    <location>
        <begin position="3"/>
        <end position="66"/>
    </location>
</feature>
<keyword evidence="10" id="KW-0234">DNA repair</keyword>
<feature type="domain" description="Peptidase S24/S26A/S26B/S26C" evidence="13">
    <location>
        <begin position="109"/>
        <end position="223"/>
    </location>
</feature>
<dbReference type="GO" id="GO:0006508">
    <property type="term" value="P:proteolysis"/>
    <property type="evidence" value="ECO:0007669"/>
    <property type="project" value="InterPro"/>
</dbReference>
<dbReference type="NCBIfam" id="TIGR00498">
    <property type="entry name" value="lexA"/>
    <property type="match status" value="1"/>
</dbReference>
<keyword evidence="11" id="KW-0742">SOS response</keyword>
<dbReference type="Gene3D" id="1.10.10.10">
    <property type="entry name" value="Winged helix-like DNA-binding domain superfamily/Winged helix DNA-binding domain"/>
    <property type="match status" value="1"/>
</dbReference>
<keyword evidence="8" id="KW-0238">DNA-binding</keyword>
<dbReference type="SUPFAM" id="SSF46785">
    <property type="entry name" value="Winged helix' DNA-binding domain"/>
    <property type="match status" value="1"/>
</dbReference>
<keyword evidence="7" id="KW-0805">Transcription regulation</keyword>
<name>A0A1S7LHL7_MAGMO</name>
<comment type="similarity">
    <text evidence="1 12">Belongs to the peptidase S24 family.</text>
</comment>
<keyword evidence="3" id="KW-0235">DNA replication</keyword>
<dbReference type="GO" id="GO:0006260">
    <property type="term" value="P:DNA replication"/>
    <property type="evidence" value="ECO:0007669"/>
    <property type="project" value="UniProtKB-KW"/>
</dbReference>
<dbReference type="GO" id="GO:0006281">
    <property type="term" value="P:DNA repair"/>
    <property type="evidence" value="ECO:0007669"/>
    <property type="project" value="UniProtKB-KW"/>
</dbReference>
<keyword evidence="2" id="KW-0678">Repressor</keyword>
<dbReference type="InterPro" id="IPR006199">
    <property type="entry name" value="LexA_DNA-bd_dom"/>
</dbReference>
<dbReference type="InterPro" id="IPR036388">
    <property type="entry name" value="WH-like_DNA-bd_sf"/>
</dbReference>
<accession>A0A1S7LHL7</accession>
<dbReference type="EMBL" id="LO017727">
    <property type="protein sequence ID" value="CRH05604.1"/>
    <property type="molecule type" value="Genomic_DNA"/>
</dbReference>
<dbReference type="GO" id="GO:0004252">
    <property type="term" value="F:serine-type endopeptidase activity"/>
    <property type="evidence" value="ECO:0007669"/>
    <property type="project" value="UniProtKB-EC"/>
</dbReference>
<evidence type="ECO:0000256" key="1">
    <source>
        <dbReference type="ARBA" id="ARBA00007484"/>
    </source>
</evidence>
<keyword evidence="6 12" id="KW-0068">Autocatalytic cleavage</keyword>
<evidence type="ECO:0000313" key="15">
    <source>
        <dbReference type="EMBL" id="CRH05604.1"/>
    </source>
</evidence>
<evidence type="ECO:0000259" key="13">
    <source>
        <dbReference type="Pfam" id="PF00717"/>
    </source>
</evidence>
<protein>
    <submittedName>
        <fullName evidence="15">Putative LexA repressor</fullName>
        <ecNumber evidence="15">3.4.21.88</ecNumber>
    </submittedName>
</protein>
<evidence type="ECO:0000256" key="10">
    <source>
        <dbReference type="ARBA" id="ARBA00023204"/>
    </source>
</evidence>
<dbReference type="InterPro" id="IPR015927">
    <property type="entry name" value="Peptidase_S24_S26A/B/C"/>
</dbReference>
<dbReference type="CDD" id="cd06529">
    <property type="entry name" value="S24_LexA-like"/>
    <property type="match status" value="1"/>
</dbReference>
<evidence type="ECO:0000256" key="6">
    <source>
        <dbReference type="ARBA" id="ARBA00022813"/>
    </source>
</evidence>
<evidence type="ECO:0000256" key="11">
    <source>
        <dbReference type="ARBA" id="ARBA00023236"/>
    </source>
</evidence>
<evidence type="ECO:0000256" key="3">
    <source>
        <dbReference type="ARBA" id="ARBA00022705"/>
    </source>
</evidence>
<dbReference type="InterPro" id="IPR006197">
    <property type="entry name" value="Peptidase_S24_LexA"/>
</dbReference>
<dbReference type="AlphaFoldDB" id="A0A1S7LHL7"/>
<evidence type="ECO:0000256" key="7">
    <source>
        <dbReference type="ARBA" id="ARBA00023015"/>
    </source>
</evidence>
<dbReference type="InterPro" id="IPR006200">
    <property type="entry name" value="LexA"/>
</dbReference>
<dbReference type="PRINTS" id="PR00726">
    <property type="entry name" value="LEXASERPTASE"/>
</dbReference>
<dbReference type="PANTHER" id="PTHR33516">
    <property type="entry name" value="LEXA REPRESSOR"/>
    <property type="match status" value="1"/>
</dbReference>
<keyword evidence="9" id="KW-0804">Transcription</keyword>
<dbReference type="Pfam" id="PF00717">
    <property type="entry name" value="Peptidase_S24"/>
    <property type="match status" value="1"/>
</dbReference>
<dbReference type="Gene3D" id="2.10.109.10">
    <property type="entry name" value="Umud Fragment, subunit A"/>
    <property type="match status" value="1"/>
</dbReference>
<dbReference type="InterPro" id="IPR039418">
    <property type="entry name" value="LexA-like"/>
</dbReference>
<evidence type="ECO:0000259" key="14">
    <source>
        <dbReference type="Pfam" id="PF01726"/>
    </source>
</evidence>
<dbReference type="SUPFAM" id="SSF51306">
    <property type="entry name" value="LexA/Signal peptidase"/>
    <property type="match status" value="1"/>
</dbReference>
<dbReference type="GO" id="GO:0003677">
    <property type="term" value="F:DNA binding"/>
    <property type="evidence" value="ECO:0007669"/>
    <property type="project" value="UniProtKB-KW"/>
</dbReference>
<dbReference type="PANTHER" id="PTHR33516:SF2">
    <property type="entry name" value="LEXA REPRESSOR-RELATED"/>
    <property type="match status" value="1"/>
</dbReference>
<dbReference type="Pfam" id="PF01726">
    <property type="entry name" value="LexA_DNA_bind"/>
    <property type="match status" value="1"/>
</dbReference>
<dbReference type="GO" id="GO:0045892">
    <property type="term" value="P:negative regulation of DNA-templated transcription"/>
    <property type="evidence" value="ECO:0007669"/>
    <property type="project" value="InterPro"/>
</dbReference>
<gene>
    <name evidence="15" type="ORF">MAGMO_1414</name>
</gene>
<keyword evidence="4" id="KW-0227">DNA damage</keyword>
<evidence type="ECO:0000256" key="8">
    <source>
        <dbReference type="ARBA" id="ARBA00023125"/>
    </source>
</evidence>
<evidence type="ECO:0000256" key="4">
    <source>
        <dbReference type="ARBA" id="ARBA00022763"/>
    </source>
</evidence>